<dbReference type="PANTHER" id="PTHR46205">
    <property type="entry name" value="LOQUACIOUS, ISOFORM B"/>
    <property type="match status" value="1"/>
</dbReference>
<evidence type="ECO:0000256" key="1">
    <source>
        <dbReference type="ARBA" id="ARBA00022884"/>
    </source>
</evidence>
<comment type="caution">
    <text evidence="5">The sequence shown here is derived from an EMBL/GenBank/DDBJ whole genome shotgun (WGS) entry which is preliminary data.</text>
</comment>
<dbReference type="GO" id="GO:0003725">
    <property type="term" value="F:double-stranded RNA binding"/>
    <property type="evidence" value="ECO:0007669"/>
    <property type="project" value="TreeGrafter"/>
</dbReference>
<dbReference type="GO" id="GO:0035197">
    <property type="term" value="F:siRNA binding"/>
    <property type="evidence" value="ECO:0007669"/>
    <property type="project" value="TreeGrafter"/>
</dbReference>
<protein>
    <recommendedName>
        <fullName evidence="4">DRBM domain-containing protein</fullName>
    </recommendedName>
</protein>
<evidence type="ECO:0000259" key="4">
    <source>
        <dbReference type="PROSITE" id="PS50137"/>
    </source>
</evidence>
<name>A0AA39FHI8_9HYME</name>
<evidence type="ECO:0000256" key="2">
    <source>
        <dbReference type="PROSITE-ProRule" id="PRU00266"/>
    </source>
</evidence>
<reference evidence="5" key="2">
    <citation type="submission" date="2023-03" db="EMBL/GenBank/DDBJ databases">
        <authorList>
            <person name="Inwood S.N."/>
            <person name="Skelly J.G."/>
            <person name="Guhlin J."/>
            <person name="Harrop T.W.R."/>
            <person name="Goldson S.G."/>
            <person name="Dearden P.K."/>
        </authorList>
    </citation>
    <scope>NUCLEOTIDE SEQUENCE</scope>
    <source>
        <strain evidence="5">Irish</strain>
        <tissue evidence="5">Whole body</tissue>
    </source>
</reference>
<reference evidence="5" key="1">
    <citation type="journal article" date="2023" name="bioRxiv">
        <title>Scaffold-level genome assemblies of two parasitoid biocontrol wasps reveal the parthenogenesis mechanism and an associated novel virus.</title>
        <authorList>
            <person name="Inwood S."/>
            <person name="Skelly J."/>
            <person name="Guhlin J."/>
            <person name="Harrop T."/>
            <person name="Goldson S."/>
            <person name="Dearden P."/>
        </authorList>
    </citation>
    <scope>NUCLEOTIDE SEQUENCE</scope>
    <source>
        <strain evidence="5">Irish</strain>
        <tissue evidence="5">Whole body</tissue>
    </source>
</reference>
<evidence type="ECO:0000313" key="5">
    <source>
        <dbReference type="EMBL" id="KAK0169444.1"/>
    </source>
</evidence>
<dbReference type="Pfam" id="PF00035">
    <property type="entry name" value="dsrm"/>
    <property type="match status" value="2"/>
</dbReference>
<dbReference type="PROSITE" id="PS50137">
    <property type="entry name" value="DS_RBD"/>
    <property type="match status" value="2"/>
</dbReference>
<keyword evidence="3" id="KW-0175">Coiled coil</keyword>
<dbReference type="AlphaFoldDB" id="A0AA39FHI8"/>
<feature type="coiled-coil region" evidence="3">
    <location>
        <begin position="260"/>
        <end position="308"/>
    </location>
</feature>
<evidence type="ECO:0000256" key="3">
    <source>
        <dbReference type="SAM" id="Coils"/>
    </source>
</evidence>
<keyword evidence="1 2" id="KW-0694">RNA-binding</keyword>
<proteinExistence type="predicted"/>
<dbReference type="SUPFAM" id="SSF54768">
    <property type="entry name" value="dsRNA-binding domain-like"/>
    <property type="match status" value="2"/>
</dbReference>
<evidence type="ECO:0000313" key="6">
    <source>
        <dbReference type="Proteomes" id="UP001168990"/>
    </source>
</evidence>
<accession>A0AA39FHI8</accession>
<dbReference type="PANTHER" id="PTHR46205:SF3">
    <property type="entry name" value="LOQUACIOUS, ISOFORM B"/>
    <property type="match status" value="1"/>
</dbReference>
<gene>
    <name evidence="5" type="ORF">PV328_012039</name>
</gene>
<dbReference type="CDD" id="cd10845">
    <property type="entry name" value="DSRM_RNAse_III_family"/>
    <property type="match status" value="1"/>
</dbReference>
<dbReference type="Gene3D" id="3.30.160.20">
    <property type="match status" value="2"/>
</dbReference>
<dbReference type="GO" id="GO:0005737">
    <property type="term" value="C:cytoplasm"/>
    <property type="evidence" value="ECO:0007669"/>
    <property type="project" value="TreeGrafter"/>
</dbReference>
<dbReference type="GO" id="GO:0070920">
    <property type="term" value="P:regulation of regulatory ncRNA processing"/>
    <property type="evidence" value="ECO:0007669"/>
    <property type="project" value="TreeGrafter"/>
</dbReference>
<dbReference type="EMBL" id="JAQQBS010000372">
    <property type="protein sequence ID" value="KAK0169444.1"/>
    <property type="molecule type" value="Genomic_DNA"/>
</dbReference>
<dbReference type="GO" id="GO:0030422">
    <property type="term" value="P:siRNA processing"/>
    <property type="evidence" value="ECO:0007669"/>
    <property type="project" value="TreeGrafter"/>
</dbReference>
<keyword evidence="6" id="KW-1185">Reference proteome</keyword>
<feature type="domain" description="DRBM" evidence="4">
    <location>
        <begin position="118"/>
        <end position="183"/>
    </location>
</feature>
<dbReference type="InterPro" id="IPR051247">
    <property type="entry name" value="RLC_Component"/>
</dbReference>
<dbReference type="Proteomes" id="UP001168990">
    <property type="component" value="Unassembled WGS sequence"/>
</dbReference>
<organism evidence="5 6">
    <name type="scientific">Microctonus aethiopoides</name>
    <dbReference type="NCBI Taxonomy" id="144406"/>
    <lineage>
        <taxon>Eukaryota</taxon>
        <taxon>Metazoa</taxon>
        <taxon>Ecdysozoa</taxon>
        <taxon>Arthropoda</taxon>
        <taxon>Hexapoda</taxon>
        <taxon>Insecta</taxon>
        <taxon>Pterygota</taxon>
        <taxon>Neoptera</taxon>
        <taxon>Endopterygota</taxon>
        <taxon>Hymenoptera</taxon>
        <taxon>Apocrita</taxon>
        <taxon>Ichneumonoidea</taxon>
        <taxon>Braconidae</taxon>
        <taxon>Euphorinae</taxon>
        <taxon>Microctonus</taxon>
    </lineage>
</organism>
<feature type="domain" description="DRBM" evidence="4">
    <location>
        <begin position="8"/>
        <end position="76"/>
    </location>
</feature>
<sequence length="316" mass="36063">MAEIKMKHPVCALLEYCQKKKYSRPIYTLVDQIGPSHAPIFTIRVSWNSIHVESEGKRKKSAKYDATEKMICLMKGINHDIKYDDSAVQFPTTSINKYEEIIMQIMLIIQSEVNSLINPVGVLNRMCLKYNMTFPVYEESNPVNSDDVTMRCIINNIVEEATAPSKTKAKKICARQMIQRIRDSKLMQDYGLSATNNIPKVFNSPTDFDISSKPIPQTTMSSSSQLSMENTLKSFIEQQLQFNNHLLDLMTKQNEKLNDIKSIVKSLSEHEVRIEKLEQQNALYSKSLADLTEQYKIMSDELQALKQSLVSTSSVS</sequence>
<dbReference type="GO" id="GO:0005634">
    <property type="term" value="C:nucleus"/>
    <property type="evidence" value="ECO:0007669"/>
    <property type="project" value="TreeGrafter"/>
</dbReference>
<dbReference type="GO" id="GO:0016442">
    <property type="term" value="C:RISC complex"/>
    <property type="evidence" value="ECO:0007669"/>
    <property type="project" value="TreeGrafter"/>
</dbReference>
<dbReference type="GO" id="GO:0070578">
    <property type="term" value="C:RISC-loading complex"/>
    <property type="evidence" value="ECO:0007669"/>
    <property type="project" value="TreeGrafter"/>
</dbReference>
<dbReference type="InterPro" id="IPR014720">
    <property type="entry name" value="dsRBD_dom"/>
</dbReference>
<dbReference type="SMART" id="SM00358">
    <property type="entry name" value="DSRM"/>
    <property type="match status" value="2"/>
</dbReference>